<dbReference type="EMBL" id="LNQR01000141">
    <property type="protein sequence ID" value="KWT74798.1"/>
    <property type="molecule type" value="Genomic_DNA"/>
</dbReference>
<gene>
    <name evidence="1" type="ORF">ASN18_3324</name>
</gene>
<dbReference type="InterPro" id="IPR009387">
    <property type="entry name" value="HigB-2"/>
</dbReference>
<evidence type="ECO:0008006" key="3">
    <source>
        <dbReference type="Google" id="ProtNLM"/>
    </source>
</evidence>
<evidence type="ECO:0000313" key="1">
    <source>
        <dbReference type="EMBL" id="KWT74798.1"/>
    </source>
</evidence>
<comment type="caution">
    <text evidence="1">The sequence shown here is derived from an EMBL/GenBank/DDBJ whole genome shotgun (WGS) entry which is preliminary data.</text>
</comment>
<dbReference type="Proteomes" id="UP000060487">
    <property type="component" value="Unassembled WGS sequence"/>
</dbReference>
<proteinExistence type="predicted"/>
<keyword evidence="2" id="KW-1185">Reference proteome</keyword>
<dbReference type="Pfam" id="PF06296">
    <property type="entry name" value="RelE"/>
    <property type="match status" value="1"/>
</dbReference>
<sequence>MAIFKNRWFDRWARKEGIPDAILYAAAEEIVAGRVEADLGGCLFKKRLARAGTGKSGGYRTVVGYRRTDSSRIIFLYAFPKNAKANLTDREEAALTLAARDFLSATEQQIGALLANGAIMELHNE</sequence>
<name>A0ABR5SAR7_9BACT</name>
<accession>A0ABR5SAR7</accession>
<reference evidence="1 2" key="1">
    <citation type="submission" date="2015-11" db="EMBL/GenBank/DDBJ databases">
        <authorList>
            <person name="Lin W."/>
        </authorList>
    </citation>
    <scope>NUCLEOTIDE SEQUENCE [LARGE SCALE GENOMIC DNA]</scope>
    <source>
        <strain evidence="1 2">HCH-1</strain>
    </source>
</reference>
<protein>
    <recommendedName>
        <fullName evidence="3">Type II toxin-antitoxin system RelE/ParE family toxin</fullName>
    </recommendedName>
</protein>
<evidence type="ECO:0000313" key="2">
    <source>
        <dbReference type="Proteomes" id="UP000060487"/>
    </source>
</evidence>
<organism evidence="1 2">
    <name type="scientific">Candidatus Magnetominusculus xianensis</name>
    <dbReference type="NCBI Taxonomy" id="1748249"/>
    <lineage>
        <taxon>Bacteria</taxon>
        <taxon>Pseudomonadati</taxon>
        <taxon>Nitrospirota</taxon>
        <taxon>Nitrospiria</taxon>
        <taxon>Nitrospirales</taxon>
        <taxon>Nitrospiraceae</taxon>
        <taxon>Candidatus Magnetominusculus</taxon>
    </lineage>
</organism>
<dbReference type="PIRSF" id="PIRSF018634">
    <property type="entry name" value="UCP018634"/>
    <property type="match status" value="1"/>
</dbReference>
<dbReference type="RefSeq" id="WP_085053913.1">
    <property type="nucleotide sequence ID" value="NZ_LNQR01000141.1"/>
</dbReference>